<accession>A0A7G9T5H0</accession>
<dbReference type="Gene3D" id="1.20.1720.10">
    <property type="entry name" value="Multidrug resistance protein D"/>
    <property type="match status" value="1"/>
</dbReference>
<keyword evidence="2" id="KW-0813">Transport</keyword>
<name>A0A7G9T5H0_9LACO</name>
<dbReference type="InterPro" id="IPR011701">
    <property type="entry name" value="MFS"/>
</dbReference>
<reference evidence="8 9" key="1">
    <citation type="submission" date="2020-08" db="EMBL/GenBank/DDBJ databases">
        <title>Genome sequence of Weissella diestrammenae KACC 16890T.</title>
        <authorList>
            <person name="Hyun D.-W."/>
            <person name="Bae J.-W."/>
        </authorList>
    </citation>
    <scope>NUCLEOTIDE SEQUENCE [LARGE SCALE GENOMIC DNA]</scope>
    <source>
        <strain evidence="8 9">KACC 16890</strain>
    </source>
</reference>
<dbReference type="PANTHER" id="PTHR42718">
    <property type="entry name" value="MAJOR FACILITATOR SUPERFAMILY MULTIDRUG TRANSPORTER MFSC"/>
    <property type="match status" value="1"/>
</dbReference>
<feature type="transmembrane region" description="Helical" evidence="6">
    <location>
        <begin position="220"/>
        <end position="236"/>
    </location>
</feature>
<comment type="subcellular location">
    <subcellularLocation>
        <location evidence="1">Cell membrane</location>
        <topology evidence="1">Multi-pass membrane protein</topology>
    </subcellularLocation>
</comment>
<evidence type="ECO:0000256" key="6">
    <source>
        <dbReference type="SAM" id="Phobius"/>
    </source>
</evidence>
<dbReference type="Pfam" id="PF07690">
    <property type="entry name" value="MFS_1"/>
    <property type="match status" value="1"/>
</dbReference>
<feature type="transmembrane region" description="Helical" evidence="6">
    <location>
        <begin position="12"/>
        <end position="33"/>
    </location>
</feature>
<sequence>MEIKEWQVLRAIIATGIMSFSGVLIETSMNVTFPTLMNEFKTTANGVQWVTTAYLLAIAVIVPLSAYFIRNFSARRLFVISNIFFFGGVLTDSFAPNLLILLFGRVLQGIGTGIALPLMFHIILTKSPFEKRGAMMGIGTMTTSIAPAIGPTYGGVVLTVLGWRAIFWFLIPLVISSLILGLKSIPNEVTNKNDKFNFLAFISLSIGLASLLIAVEKMSGLWLGMSLLALGVFYFVNRKNVLLNISIFRNSAFSRLLLSVLVYQAMFLGLSFILPNYLQLGLHQSSTTAGLFMFPGAVIGSFLGPISGRLLDELGAVKPISFGLIVSTLAVIGMTLSFEHASIWQLLIWHMMMMVGSGMAVNNLMTATLTQLDQKVTADGNSILNTLQQFSGAAATAIVASLFASTQHIKPNGVMIGSRYGLIMLLILFIISLVTFISVVKRIKL</sequence>
<feature type="transmembrane region" description="Helical" evidence="6">
    <location>
        <begin position="421"/>
        <end position="440"/>
    </location>
</feature>
<feature type="transmembrane region" description="Helical" evidence="6">
    <location>
        <begin position="165"/>
        <end position="184"/>
    </location>
</feature>
<organism evidence="8 9">
    <name type="scientific">Weissella diestrammenae</name>
    <dbReference type="NCBI Taxonomy" id="1162633"/>
    <lineage>
        <taxon>Bacteria</taxon>
        <taxon>Bacillati</taxon>
        <taxon>Bacillota</taxon>
        <taxon>Bacilli</taxon>
        <taxon>Lactobacillales</taxon>
        <taxon>Lactobacillaceae</taxon>
        <taxon>Weissella</taxon>
    </lineage>
</organism>
<evidence type="ECO:0000256" key="1">
    <source>
        <dbReference type="ARBA" id="ARBA00004651"/>
    </source>
</evidence>
<dbReference type="Gene3D" id="1.20.1250.20">
    <property type="entry name" value="MFS general substrate transporter like domains"/>
    <property type="match status" value="1"/>
</dbReference>
<evidence type="ECO:0000256" key="2">
    <source>
        <dbReference type="ARBA" id="ARBA00022448"/>
    </source>
</evidence>
<feature type="transmembrane region" description="Helical" evidence="6">
    <location>
        <begin position="320"/>
        <end position="341"/>
    </location>
</feature>
<dbReference type="AlphaFoldDB" id="A0A7G9T5H0"/>
<evidence type="ECO:0000256" key="4">
    <source>
        <dbReference type="ARBA" id="ARBA00022989"/>
    </source>
</evidence>
<dbReference type="Proteomes" id="UP000515800">
    <property type="component" value="Chromosome"/>
</dbReference>
<dbReference type="PROSITE" id="PS50850">
    <property type="entry name" value="MFS"/>
    <property type="match status" value="1"/>
</dbReference>
<protein>
    <submittedName>
        <fullName evidence="8">MFS transporter</fullName>
    </submittedName>
</protein>
<proteinExistence type="predicted"/>
<feature type="transmembrane region" description="Helical" evidence="6">
    <location>
        <begin position="390"/>
        <end position="409"/>
    </location>
</feature>
<keyword evidence="5 6" id="KW-0472">Membrane</keyword>
<feature type="transmembrane region" description="Helical" evidence="6">
    <location>
        <begin position="347"/>
        <end position="369"/>
    </location>
</feature>
<feature type="transmembrane region" description="Helical" evidence="6">
    <location>
        <begin position="77"/>
        <end position="100"/>
    </location>
</feature>
<dbReference type="RefSeq" id="WP_187529179.1">
    <property type="nucleotide sequence ID" value="NZ_CP060724.1"/>
</dbReference>
<feature type="transmembrane region" description="Helical" evidence="6">
    <location>
        <begin position="256"/>
        <end position="277"/>
    </location>
</feature>
<gene>
    <name evidence="8" type="ORF">H9L19_00090</name>
</gene>
<dbReference type="KEGG" id="wdi:H9L19_00090"/>
<dbReference type="GO" id="GO:0022857">
    <property type="term" value="F:transmembrane transporter activity"/>
    <property type="evidence" value="ECO:0007669"/>
    <property type="project" value="InterPro"/>
</dbReference>
<keyword evidence="9" id="KW-1185">Reference proteome</keyword>
<feature type="transmembrane region" description="Helical" evidence="6">
    <location>
        <begin position="196"/>
        <end position="214"/>
    </location>
</feature>
<keyword evidence="3 6" id="KW-0812">Transmembrane</keyword>
<dbReference type="GO" id="GO:0005886">
    <property type="term" value="C:plasma membrane"/>
    <property type="evidence" value="ECO:0007669"/>
    <property type="project" value="UniProtKB-SubCell"/>
</dbReference>
<feature type="transmembrane region" description="Helical" evidence="6">
    <location>
        <begin position="106"/>
        <end position="124"/>
    </location>
</feature>
<keyword evidence="4 6" id="KW-1133">Transmembrane helix</keyword>
<evidence type="ECO:0000313" key="9">
    <source>
        <dbReference type="Proteomes" id="UP000515800"/>
    </source>
</evidence>
<evidence type="ECO:0000259" key="7">
    <source>
        <dbReference type="PROSITE" id="PS50850"/>
    </source>
</evidence>
<feature type="domain" description="Major facilitator superfamily (MFS) profile" evidence="7">
    <location>
        <begin position="7"/>
        <end position="444"/>
    </location>
</feature>
<evidence type="ECO:0000256" key="3">
    <source>
        <dbReference type="ARBA" id="ARBA00022692"/>
    </source>
</evidence>
<dbReference type="EMBL" id="CP060724">
    <property type="protein sequence ID" value="QNN75345.1"/>
    <property type="molecule type" value="Genomic_DNA"/>
</dbReference>
<feature type="transmembrane region" description="Helical" evidence="6">
    <location>
        <begin position="53"/>
        <end position="70"/>
    </location>
</feature>
<feature type="transmembrane region" description="Helical" evidence="6">
    <location>
        <begin position="289"/>
        <end position="308"/>
    </location>
</feature>
<evidence type="ECO:0000256" key="5">
    <source>
        <dbReference type="ARBA" id="ARBA00023136"/>
    </source>
</evidence>
<evidence type="ECO:0000313" key="8">
    <source>
        <dbReference type="EMBL" id="QNN75345.1"/>
    </source>
</evidence>
<dbReference type="PANTHER" id="PTHR42718:SF9">
    <property type="entry name" value="MAJOR FACILITATOR SUPERFAMILY MULTIDRUG TRANSPORTER MFSC"/>
    <property type="match status" value="1"/>
</dbReference>
<dbReference type="InterPro" id="IPR036259">
    <property type="entry name" value="MFS_trans_sf"/>
</dbReference>
<dbReference type="SUPFAM" id="SSF103473">
    <property type="entry name" value="MFS general substrate transporter"/>
    <property type="match status" value="1"/>
</dbReference>
<feature type="transmembrane region" description="Helical" evidence="6">
    <location>
        <begin position="136"/>
        <end position="153"/>
    </location>
</feature>
<dbReference type="InterPro" id="IPR020846">
    <property type="entry name" value="MFS_dom"/>
</dbReference>
<dbReference type="PRINTS" id="PR01036">
    <property type="entry name" value="TCRTETB"/>
</dbReference>